<feature type="domain" description="PPIase cyclophilin-type" evidence="6">
    <location>
        <begin position="34"/>
        <end position="191"/>
    </location>
</feature>
<comment type="similarity">
    <text evidence="2 5">Belongs to the cyclophilin-type PPIase family.</text>
</comment>
<comment type="catalytic activity">
    <reaction evidence="5">
        <text>[protein]-peptidylproline (omega=180) = [protein]-peptidylproline (omega=0)</text>
        <dbReference type="Rhea" id="RHEA:16237"/>
        <dbReference type="Rhea" id="RHEA-COMP:10747"/>
        <dbReference type="Rhea" id="RHEA-COMP:10748"/>
        <dbReference type="ChEBI" id="CHEBI:83833"/>
        <dbReference type="ChEBI" id="CHEBI:83834"/>
        <dbReference type="EC" id="5.2.1.8"/>
    </reaction>
</comment>
<sequence length="193" mass="21065">MKHLYRHLAPLLLASFSLSAQAEGGAELPKVKLETSHGDIVIELNRDKAPETVANFISYVESGFYDGTIFHRVIPNFMIQGGGFTEEFEQKKTGAPIRNEANNGLANNRGSIAMARTGDPHSATAQFFINVTDNSFLNFRGEVASEWGYAVFGQVIEGMEVVDAIRAVATTMRGPHQDVPAENVVIQKAVMLP</sequence>
<dbReference type="PANTHER" id="PTHR43246">
    <property type="entry name" value="PEPTIDYL-PROLYL CIS-TRANS ISOMERASE CYP38, CHLOROPLASTIC"/>
    <property type="match status" value="1"/>
</dbReference>
<reference evidence="7 8" key="1">
    <citation type="journal article" date="2013" name="Genome Announc.">
        <title>Draft Genome Sequence of Methylophaga lonarensis MPLT, a Haloalkaliphilic (Non-Methane-Utilizing) Methylotroph.</title>
        <authorList>
            <person name="Shetty S.A."/>
            <person name="Marathe N.P."/>
            <person name="Munot H."/>
            <person name="Antony C.P."/>
            <person name="Dhotre D.P."/>
            <person name="Murrell J.C."/>
            <person name="Shouche Y.S."/>
        </authorList>
    </citation>
    <scope>NUCLEOTIDE SEQUENCE [LARGE SCALE GENOMIC DNA]</scope>
    <source>
        <strain evidence="7 8">MPL</strain>
    </source>
</reference>
<dbReference type="OrthoDB" id="9807797at2"/>
<dbReference type="PATRIC" id="fig|1286106.3.peg.2323"/>
<evidence type="ECO:0000256" key="3">
    <source>
        <dbReference type="ARBA" id="ARBA00023110"/>
    </source>
</evidence>
<dbReference type="Proteomes" id="UP000012019">
    <property type="component" value="Unassembled WGS sequence"/>
</dbReference>
<dbReference type="InterPro" id="IPR020892">
    <property type="entry name" value="Cyclophilin-type_PPIase_CS"/>
</dbReference>
<protein>
    <recommendedName>
        <fullName evidence="5">Peptidyl-prolyl cis-trans isomerase</fullName>
        <shortName evidence="5">PPIase</shortName>
        <ecNumber evidence="5">5.2.1.8</ecNumber>
    </recommendedName>
</protein>
<keyword evidence="5" id="KW-0732">Signal</keyword>
<keyword evidence="3 5" id="KW-0697">Rotamase</keyword>
<evidence type="ECO:0000256" key="5">
    <source>
        <dbReference type="RuleBase" id="RU363019"/>
    </source>
</evidence>
<comment type="caution">
    <text evidence="7">The sequence shown here is derived from an EMBL/GenBank/DDBJ whole genome shotgun (WGS) entry which is preliminary data.</text>
</comment>
<dbReference type="InterPro" id="IPR024936">
    <property type="entry name" value="Cyclophilin-type_PPIase"/>
</dbReference>
<dbReference type="GO" id="GO:0003755">
    <property type="term" value="F:peptidyl-prolyl cis-trans isomerase activity"/>
    <property type="evidence" value="ECO:0007669"/>
    <property type="project" value="UniProtKB-UniRule"/>
</dbReference>
<organism evidence="7 8">
    <name type="scientific">Methylophaga lonarensis MPL</name>
    <dbReference type="NCBI Taxonomy" id="1286106"/>
    <lineage>
        <taxon>Bacteria</taxon>
        <taxon>Pseudomonadati</taxon>
        <taxon>Pseudomonadota</taxon>
        <taxon>Gammaproteobacteria</taxon>
        <taxon>Thiotrichales</taxon>
        <taxon>Piscirickettsiaceae</taxon>
        <taxon>Methylophaga</taxon>
    </lineage>
</organism>
<proteinExistence type="inferred from homology"/>
<dbReference type="InterPro" id="IPR002130">
    <property type="entry name" value="Cyclophilin-type_PPIase_dom"/>
</dbReference>
<dbReference type="STRING" id="1286106.MPL1_11618"/>
<dbReference type="PROSITE" id="PS50072">
    <property type="entry name" value="CSA_PPIASE_2"/>
    <property type="match status" value="1"/>
</dbReference>
<evidence type="ECO:0000313" key="7">
    <source>
        <dbReference type="EMBL" id="EMR12163.1"/>
    </source>
</evidence>
<dbReference type="InterPro" id="IPR044665">
    <property type="entry name" value="E_coli_cyclophilin_A-like"/>
</dbReference>
<dbReference type="InterPro" id="IPR029000">
    <property type="entry name" value="Cyclophilin-like_dom_sf"/>
</dbReference>
<keyword evidence="4 5" id="KW-0413">Isomerase</keyword>
<dbReference type="EMBL" id="APHR01000068">
    <property type="protein sequence ID" value="EMR12163.1"/>
    <property type="molecule type" value="Genomic_DNA"/>
</dbReference>
<evidence type="ECO:0000259" key="6">
    <source>
        <dbReference type="PROSITE" id="PS50072"/>
    </source>
</evidence>
<dbReference type="SUPFAM" id="SSF50891">
    <property type="entry name" value="Cyclophilin-like"/>
    <property type="match status" value="1"/>
</dbReference>
<dbReference type="RefSeq" id="WP_009727278.1">
    <property type="nucleotide sequence ID" value="NZ_APHR01000068.1"/>
</dbReference>
<dbReference type="eggNOG" id="COG0652">
    <property type="taxonomic scope" value="Bacteria"/>
</dbReference>
<evidence type="ECO:0000256" key="1">
    <source>
        <dbReference type="ARBA" id="ARBA00002388"/>
    </source>
</evidence>
<gene>
    <name evidence="7" type="ORF">MPL1_11618</name>
</gene>
<dbReference type="Pfam" id="PF00160">
    <property type="entry name" value="Pro_isomerase"/>
    <property type="match status" value="1"/>
</dbReference>
<evidence type="ECO:0000256" key="4">
    <source>
        <dbReference type="ARBA" id="ARBA00023235"/>
    </source>
</evidence>
<dbReference type="PIRSF" id="PIRSF001467">
    <property type="entry name" value="Peptidylpro_ismrse"/>
    <property type="match status" value="1"/>
</dbReference>
<feature type="chain" id="PRO_5006528099" description="Peptidyl-prolyl cis-trans isomerase" evidence="5">
    <location>
        <begin position="23"/>
        <end position="193"/>
    </location>
</feature>
<comment type="function">
    <text evidence="1 5">PPIases accelerate the folding of proteins. It catalyzes the cis-trans isomerization of proline imidic peptide bonds in oligopeptides.</text>
</comment>
<dbReference type="GO" id="GO:0006457">
    <property type="term" value="P:protein folding"/>
    <property type="evidence" value="ECO:0007669"/>
    <property type="project" value="InterPro"/>
</dbReference>
<dbReference type="AlphaFoldDB" id="M7NTR3"/>
<name>M7NTR3_9GAMM</name>
<dbReference type="CDD" id="cd01920">
    <property type="entry name" value="cyclophilin_EcCYP_like"/>
    <property type="match status" value="1"/>
</dbReference>
<dbReference type="Gene3D" id="2.40.100.10">
    <property type="entry name" value="Cyclophilin-like"/>
    <property type="match status" value="1"/>
</dbReference>
<accession>M7NTR3</accession>
<feature type="signal peptide" evidence="5">
    <location>
        <begin position="1"/>
        <end position="22"/>
    </location>
</feature>
<dbReference type="EC" id="5.2.1.8" evidence="5"/>
<evidence type="ECO:0000256" key="2">
    <source>
        <dbReference type="ARBA" id="ARBA00007365"/>
    </source>
</evidence>
<evidence type="ECO:0000313" key="8">
    <source>
        <dbReference type="Proteomes" id="UP000012019"/>
    </source>
</evidence>
<dbReference type="PROSITE" id="PS00170">
    <property type="entry name" value="CSA_PPIASE_1"/>
    <property type="match status" value="1"/>
</dbReference>
<keyword evidence="8" id="KW-1185">Reference proteome</keyword>
<dbReference type="PRINTS" id="PR00153">
    <property type="entry name" value="CSAPPISMRASE"/>
</dbReference>